<evidence type="ECO:0000256" key="1">
    <source>
        <dbReference type="ARBA" id="ARBA00004651"/>
    </source>
</evidence>
<feature type="transmembrane region" description="Helical" evidence="10">
    <location>
        <begin position="315"/>
        <end position="335"/>
    </location>
</feature>
<evidence type="ECO:0000256" key="6">
    <source>
        <dbReference type="ARBA" id="ARBA00022989"/>
    </source>
</evidence>
<dbReference type="Pfam" id="PF02949">
    <property type="entry name" value="7tm_6"/>
    <property type="match status" value="1"/>
</dbReference>
<comment type="caution">
    <text evidence="10">Lacks conserved residue(s) required for the propagation of feature annotation.</text>
</comment>
<feature type="transmembrane region" description="Helical" evidence="10">
    <location>
        <begin position="284"/>
        <end position="303"/>
    </location>
</feature>
<evidence type="ECO:0000256" key="3">
    <source>
        <dbReference type="ARBA" id="ARBA00022606"/>
    </source>
</evidence>
<accession>A0A1S5VFS6</accession>
<dbReference type="GO" id="GO:0004984">
    <property type="term" value="F:olfactory receptor activity"/>
    <property type="evidence" value="ECO:0007669"/>
    <property type="project" value="InterPro"/>
</dbReference>
<dbReference type="GO" id="GO:0007165">
    <property type="term" value="P:signal transduction"/>
    <property type="evidence" value="ECO:0007669"/>
    <property type="project" value="UniProtKB-KW"/>
</dbReference>
<keyword evidence="3 10" id="KW-0716">Sensory transduction</keyword>
<proteinExistence type="evidence at transcript level"/>
<dbReference type="EMBL" id="KY445554">
    <property type="protein sequence ID" value="AQN78489.1"/>
    <property type="molecule type" value="mRNA"/>
</dbReference>
<dbReference type="GO" id="GO:0005886">
    <property type="term" value="C:plasma membrane"/>
    <property type="evidence" value="ECO:0007669"/>
    <property type="project" value="UniProtKB-SubCell"/>
</dbReference>
<keyword evidence="4 10" id="KW-0812">Transmembrane</keyword>
<feature type="transmembrane region" description="Helical" evidence="10">
    <location>
        <begin position="211"/>
        <end position="232"/>
    </location>
</feature>
<evidence type="ECO:0000256" key="9">
    <source>
        <dbReference type="ARBA" id="ARBA00023224"/>
    </source>
</evidence>
<evidence type="ECO:0000256" key="4">
    <source>
        <dbReference type="ARBA" id="ARBA00022692"/>
    </source>
</evidence>
<sequence>MRGKSKNSVTSTKPISRWENDIKNSTKISRWILTMLGIWQINRHVSIIRRILADIRVLICYSLIFFLLIPCALHTFFEEKDPHRKVKLFGPVIFYSMGMMKFSFLVARRKNISDCLDHMLVDWKRNSSTEDREIMIANAKISSFIATVCTIFSYSSAIFFRLIIPLTMGKRVTANNITIRPLGSPVYRPLFTAIESPSYEIVFTTQTISALLLYAVTVGACSLAAVFVLHACGQLRIVMCRLDSYVVGAERADDILERRMAEIVELHLRVLNFIRRIERLLNEVCLIEFVASIINICLMLYYMVTEFTKAETIAVIGYCVIVISFTFNIFILCYIGELLNEQVKNVGSTAYMIDWYKLPEKNAKGLILLLAMTNYPCRITAGKMAELSYRSFSGVLKTSMGYFNLLWKIAS</sequence>
<reference evidence="11" key="1">
    <citation type="journal article" date="2017" name="Comp. Biochem. Physiol. Part D Genomics Proteomics">
        <title>Candidate chemosensory genes identified in the endoparasitoid Meteorus pulchricornis (Hymenoptera: Braconidae) by antennal transcriptome analysis.</title>
        <authorList>
            <person name="Sheng S."/>
            <person name="Liao C.W."/>
            <person name="Zheng Y."/>
            <person name="Zhou Y."/>
            <person name="Xu Y."/>
            <person name="Song W.M."/>
            <person name="He P."/>
            <person name="Zhang J."/>
            <person name="Wu F.A."/>
        </authorList>
    </citation>
    <scope>NUCLEOTIDE SEQUENCE</scope>
    <source>
        <strain evidence="11">Zhenjiang</strain>
    </source>
</reference>
<evidence type="ECO:0000256" key="2">
    <source>
        <dbReference type="ARBA" id="ARBA00022475"/>
    </source>
</evidence>
<evidence type="ECO:0000256" key="7">
    <source>
        <dbReference type="ARBA" id="ARBA00023136"/>
    </source>
</evidence>
<evidence type="ECO:0000256" key="8">
    <source>
        <dbReference type="ARBA" id="ARBA00023170"/>
    </source>
</evidence>
<keyword evidence="5 10" id="KW-0552">Olfaction</keyword>
<keyword evidence="8 10" id="KW-0675">Receptor</keyword>
<comment type="subcellular location">
    <subcellularLocation>
        <location evidence="1 10">Cell membrane</location>
        <topology evidence="1 10">Multi-pass membrane protein</topology>
    </subcellularLocation>
</comment>
<dbReference type="PANTHER" id="PTHR21137">
    <property type="entry name" value="ODORANT RECEPTOR"/>
    <property type="match status" value="1"/>
</dbReference>
<dbReference type="GO" id="GO:0005549">
    <property type="term" value="F:odorant binding"/>
    <property type="evidence" value="ECO:0007669"/>
    <property type="project" value="InterPro"/>
</dbReference>
<dbReference type="InterPro" id="IPR004117">
    <property type="entry name" value="7tm6_olfct_rcpt"/>
</dbReference>
<protein>
    <recommendedName>
        <fullName evidence="10">Odorant receptor</fullName>
    </recommendedName>
</protein>
<dbReference type="PANTHER" id="PTHR21137:SF35">
    <property type="entry name" value="ODORANT RECEPTOR 19A-RELATED"/>
    <property type="match status" value="1"/>
</dbReference>
<keyword evidence="2" id="KW-1003">Cell membrane</keyword>
<name>A0A1S5VFS6_9HYME</name>
<keyword evidence="9 10" id="KW-0807">Transducer</keyword>
<organism evidence="11">
    <name type="scientific">Meteorus pulchricornis</name>
    <dbReference type="NCBI Taxonomy" id="51522"/>
    <lineage>
        <taxon>Eukaryota</taxon>
        <taxon>Metazoa</taxon>
        <taxon>Ecdysozoa</taxon>
        <taxon>Arthropoda</taxon>
        <taxon>Hexapoda</taxon>
        <taxon>Insecta</taxon>
        <taxon>Pterygota</taxon>
        <taxon>Neoptera</taxon>
        <taxon>Endopterygota</taxon>
        <taxon>Hymenoptera</taxon>
        <taxon>Apocrita</taxon>
        <taxon>Ichneumonoidea</taxon>
        <taxon>Braconidae</taxon>
        <taxon>Meteorinae</taxon>
        <taxon>Meteorus</taxon>
    </lineage>
</organism>
<feature type="transmembrane region" description="Helical" evidence="10">
    <location>
        <begin position="89"/>
        <end position="107"/>
    </location>
</feature>
<evidence type="ECO:0000256" key="10">
    <source>
        <dbReference type="RuleBase" id="RU351113"/>
    </source>
</evidence>
<dbReference type="AlphaFoldDB" id="A0A1S5VFS6"/>
<evidence type="ECO:0000313" key="11">
    <source>
        <dbReference type="EMBL" id="AQN78489.1"/>
    </source>
</evidence>
<feature type="transmembrane region" description="Helical" evidence="10">
    <location>
        <begin position="141"/>
        <end position="164"/>
    </location>
</feature>
<keyword evidence="7 10" id="KW-0472">Membrane</keyword>
<evidence type="ECO:0000256" key="5">
    <source>
        <dbReference type="ARBA" id="ARBA00022725"/>
    </source>
</evidence>
<feature type="transmembrane region" description="Helical" evidence="10">
    <location>
        <begin position="58"/>
        <end position="77"/>
    </location>
</feature>
<keyword evidence="6 10" id="KW-1133">Transmembrane helix</keyword>
<comment type="similarity">
    <text evidence="10">Belongs to the insect chemoreceptor superfamily. Heteromeric odorant receptor channel (TC 1.A.69) family.</text>
</comment>